<feature type="transmembrane region" description="Helical" evidence="2">
    <location>
        <begin position="15"/>
        <end position="36"/>
    </location>
</feature>
<feature type="compositionally biased region" description="Polar residues" evidence="1">
    <location>
        <begin position="140"/>
        <end position="150"/>
    </location>
</feature>
<reference evidence="3 4" key="1">
    <citation type="submission" date="2016-12" db="EMBL/GenBank/DDBJ databases">
        <authorList>
            <person name="Song W.-J."/>
            <person name="Kurnit D.M."/>
        </authorList>
    </citation>
    <scope>NUCLEOTIDE SEQUENCE [LARGE SCALE GENOMIC DNA]</scope>
    <source>
        <strain evidence="3 4">IMCC3135</strain>
    </source>
</reference>
<evidence type="ECO:0000313" key="3">
    <source>
        <dbReference type="EMBL" id="ASJ76237.1"/>
    </source>
</evidence>
<proteinExistence type="predicted"/>
<dbReference type="RefSeq" id="WP_088921038.1">
    <property type="nucleotide sequence ID" value="NZ_CP018632.1"/>
</dbReference>
<keyword evidence="2" id="KW-0472">Membrane</keyword>
<organism evidence="3 4">
    <name type="scientific">Granulosicoccus antarcticus IMCC3135</name>
    <dbReference type="NCBI Taxonomy" id="1192854"/>
    <lineage>
        <taxon>Bacteria</taxon>
        <taxon>Pseudomonadati</taxon>
        <taxon>Pseudomonadota</taxon>
        <taxon>Gammaproteobacteria</taxon>
        <taxon>Chromatiales</taxon>
        <taxon>Granulosicoccaceae</taxon>
        <taxon>Granulosicoccus</taxon>
    </lineage>
</organism>
<protein>
    <submittedName>
        <fullName evidence="3">Uncharacterized protein</fullName>
    </submittedName>
</protein>
<keyword evidence="2" id="KW-1133">Transmembrane helix</keyword>
<dbReference type="AlphaFoldDB" id="A0A2Z2P6A4"/>
<evidence type="ECO:0000256" key="2">
    <source>
        <dbReference type="SAM" id="Phobius"/>
    </source>
</evidence>
<keyword evidence="4" id="KW-1185">Reference proteome</keyword>
<sequence length="239" mass="25372">MSRAGTVEVVCRVDAGLTCFISAASVTARVFTGFVVRVVECVIEGVGARLLVFTCASFPVLLLSWVAMNLAHAENSEDAIKGHRLFFTEAQRKQVTEQISEQSSYKLSDAEAGLETAGKEAHSIAAGETDESLKAPSPESPVSRQAQSPAMAQGGTVDNYQVYFSGLVVGLRGAGVLVNDLPCQFESAAWKRTASEPLSLDCSGVKNEALVLTLLPRSGVLMVSDAGGRVHRLVPGEQW</sequence>
<dbReference type="KEGG" id="gai:IMCC3135_30940"/>
<keyword evidence="2" id="KW-0812">Transmembrane</keyword>
<gene>
    <name evidence="3" type="ORF">IMCC3135_30940</name>
</gene>
<name>A0A2Z2P6A4_9GAMM</name>
<feature type="region of interest" description="Disordered" evidence="1">
    <location>
        <begin position="118"/>
        <end position="151"/>
    </location>
</feature>
<accession>A0A2Z2P6A4</accession>
<dbReference type="Proteomes" id="UP000250079">
    <property type="component" value="Chromosome"/>
</dbReference>
<evidence type="ECO:0000256" key="1">
    <source>
        <dbReference type="SAM" id="MobiDB-lite"/>
    </source>
</evidence>
<dbReference type="EMBL" id="CP018632">
    <property type="protein sequence ID" value="ASJ76237.1"/>
    <property type="molecule type" value="Genomic_DNA"/>
</dbReference>
<evidence type="ECO:0000313" key="4">
    <source>
        <dbReference type="Proteomes" id="UP000250079"/>
    </source>
</evidence>
<feature type="transmembrane region" description="Helical" evidence="2">
    <location>
        <begin position="48"/>
        <end position="68"/>
    </location>
</feature>